<dbReference type="Proteomes" id="UP001443914">
    <property type="component" value="Unassembled WGS sequence"/>
</dbReference>
<dbReference type="AlphaFoldDB" id="A0AAW1LZ28"/>
<evidence type="ECO:0000313" key="2">
    <source>
        <dbReference type="Proteomes" id="UP001443914"/>
    </source>
</evidence>
<protein>
    <submittedName>
        <fullName evidence="1">Uncharacterized protein</fullName>
    </submittedName>
</protein>
<reference evidence="1" key="1">
    <citation type="submission" date="2024-03" db="EMBL/GenBank/DDBJ databases">
        <title>WGS assembly of Saponaria officinalis var. Norfolk2.</title>
        <authorList>
            <person name="Jenkins J."/>
            <person name="Shu S."/>
            <person name="Grimwood J."/>
            <person name="Barry K."/>
            <person name="Goodstein D."/>
            <person name="Schmutz J."/>
            <person name="Leebens-Mack J."/>
            <person name="Osbourn A."/>
        </authorList>
    </citation>
    <scope>NUCLEOTIDE SEQUENCE [LARGE SCALE GENOMIC DNA]</scope>
    <source>
        <strain evidence="1">JIC</strain>
    </source>
</reference>
<proteinExistence type="predicted"/>
<sequence>MELLRRVTQLKDENEQLMGVDVSNLFIANSGYDLLVIDLSSVSQELAYLASNVDLVIMEGMMISKQKFVVSKNYYPVMAAYLIILEELRSIFICWLAPFGNWAWDRKKPLCSIQVDSIMIGMEVKGQLPSSMILETAPSFCTVYVVSKGKSRCVRLTVIRKNRALLIITAVLHSTFTSLRFTNSSLGFGLTSSELSFPSLPFRSKSIDSYSNVKNKSNLPSR</sequence>
<name>A0AAW1LZ28_SAPOF</name>
<dbReference type="SUPFAM" id="SSF111321">
    <property type="entry name" value="AF1104-like"/>
    <property type="match status" value="1"/>
</dbReference>
<evidence type="ECO:0000313" key="1">
    <source>
        <dbReference type="EMBL" id="KAK9741205.1"/>
    </source>
</evidence>
<accession>A0AAW1LZ28</accession>
<comment type="caution">
    <text evidence="1">The sequence shown here is derived from an EMBL/GenBank/DDBJ whole genome shotgun (WGS) entry which is preliminary data.</text>
</comment>
<dbReference type="InterPro" id="IPR036075">
    <property type="entry name" value="ARMT-1-like_metal-bd_sf"/>
</dbReference>
<gene>
    <name evidence="1" type="ORF">RND81_03G088700</name>
</gene>
<keyword evidence="2" id="KW-1185">Reference proteome</keyword>
<organism evidence="1 2">
    <name type="scientific">Saponaria officinalis</name>
    <name type="common">Common soapwort</name>
    <name type="synonym">Lychnis saponaria</name>
    <dbReference type="NCBI Taxonomy" id="3572"/>
    <lineage>
        <taxon>Eukaryota</taxon>
        <taxon>Viridiplantae</taxon>
        <taxon>Streptophyta</taxon>
        <taxon>Embryophyta</taxon>
        <taxon>Tracheophyta</taxon>
        <taxon>Spermatophyta</taxon>
        <taxon>Magnoliopsida</taxon>
        <taxon>eudicotyledons</taxon>
        <taxon>Gunneridae</taxon>
        <taxon>Pentapetalae</taxon>
        <taxon>Caryophyllales</taxon>
        <taxon>Caryophyllaceae</taxon>
        <taxon>Caryophylleae</taxon>
        <taxon>Saponaria</taxon>
    </lineage>
</organism>
<dbReference type="EMBL" id="JBDFQZ010000003">
    <property type="protein sequence ID" value="KAK9741205.1"/>
    <property type="molecule type" value="Genomic_DNA"/>
</dbReference>